<evidence type="ECO:0000313" key="1">
    <source>
        <dbReference type="EMBL" id="KAI2392176.1"/>
    </source>
</evidence>
<gene>
    <name evidence="1" type="ORF">LOY88_000832</name>
</gene>
<sequence length="513" mass="58632">MAPANNDGERPSDGRPLATSHSHNPNPDRPENNPFIAFRRYADEHISSLFQSITGLPSMVFPPSTKNWLIFDDEELNKLSRNYSLEEDLNKSKDSERLHDYPLESHFMNSDRSDNSVNENHSMQPGFRDHRYSSLAFPCGVFDAILDDHLPFGPSLFFHEFPSLRNPFFLDLTSPAFSTGWPLSYVIFSPYSPLHLERQEQASYHFKESSMVPWASYMFRPCENERREEPRWRDAFEDLLRIENGKELADRDATHRKDESGKEWLAGMIERGSLGANWQHVRNDGRRGDYFKYSYNNRSSPKSTPEAASRRHNDNEGDDLAQLGLCDAFLCDNYGDDGRVSRSPLLSIIMETRERQRKELEDLRQERAKSNRQYQMNDDSMEKFSDAEAELDHYERYFDGISSSGAPVSVATEASVPSDTASDPSTLISTVTTTERRTLADGTVRSKRIVNKRYADGREESIETNEVLNKTNSHQKSIGGDSGSDAKDISDANNNNIPAEKDSTKRSSWFWKG</sequence>
<dbReference type="EMBL" id="JALBCA010000008">
    <property type="protein sequence ID" value="KAI2392176.1"/>
    <property type="molecule type" value="Genomic_DNA"/>
</dbReference>
<name>A0ACB8V452_9EURO</name>
<comment type="caution">
    <text evidence="1">The sequence shown here is derived from an EMBL/GenBank/DDBJ whole genome shotgun (WGS) entry which is preliminary data.</text>
</comment>
<accession>A0ACB8V452</accession>
<proteinExistence type="predicted"/>
<protein>
    <submittedName>
        <fullName evidence="1">Uncharacterized protein</fullName>
    </submittedName>
</protein>
<organism evidence="1">
    <name type="scientific">Ophidiomyces ophidiicola</name>
    <dbReference type="NCBI Taxonomy" id="1387563"/>
    <lineage>
        <taxon>Eukaryota</taxon>
        <taxon>Fungi</taxon>
        <taxon>Dikarya</taxon>
        <taxon>Ascomycota</taxon>
        <taxon>Pezizomycotina</taxon>
        <taxon>Eurotiomycetes</taxon>
        <taxon>Eurotiomycetidae</taxon>
        <taxon>Onygenales</taxon>
        <taxon>Onygenaceae</taxon>
        <taxon>Ophidiomyces</taxon>
    </lineage>
</organism>
<reference evidence="1" key="1">
    <citation type="journal article" date="2022" name="bioRxiv">
        <title>Population genetic analysis of Ophidiomyces ophidiicola, the causative agent of snake fungal disease, indicates recent introductions to the USA.</title>
        <authorList>
            <person name="Ladner J.T."/>
            <person name="Palmer J.M."/>
            <person name="Ettinger C.L."/>
            <person name="Stajich J.E."/>
            <person name="Farrell T.M."/>
            <person name="Glorioso B.M."/>
            <person name="Lawson B."/>
            <person name="Price S.J."/>
            <person name="Stengle A.G."/>
            <person name="Grear D.A."/>
            <person name="Lorch J.M."/>
        </authorList>
    </citation>
    <scope>NUCLEOTIDE SEQUENCE</scope>
    <source>
        <strain evidence="1">NWHC 24266-5</strain>
    </source>
</reference>